<evidence type="ECO:0000313" key="4">
    <source>
        <dbReference type="EMBL" id="EFQ22831.1"/>
    </source>
</evidence>
<dbReference type="InterPro" id="IPR015424">
    <property type="entry name" value="PyrdxlP-dep_Trfase"/>
</dbReference>
<dbReference type="PANTHER" id="PTHR30244:SF34">
    <property type="entry name" value="DTDP-4-AMINO-4,6-DIDEOXYGALACTOSE TRANSAMINASE"/>
    <property type="match status" value="1"/>
</dbReference>
<dbReference type="AlphaFoldDB" id="E3CZ58"/>
<keyword evidence="4" id="KW-0808">Transferase</keyword>
<dbReference type="GO" id="GO:0000271">
    <property type="term" value="P:polysaccharide biosynthetic process"/>
    <property type="evidence" value="ECO:0007669"/>
    <property type="project" value="TreeGrafter"/>
</dbReference>
<organism evidence="4 5">
    <name type="scientific">Aminomonas paucivorans DSM 12260</name>
    <dbReference type="NCBI Taxonomy" id="584708"/>
    <lineage>
        <taxon>Bacteria</taxon>
        <taxon>Thermotogati</taxon>
        <taxon>Synergistota</taxon>
        <taxon>Synergistia</taxon>
        <taxon>Synergistales</taxon>
        <taxon>Synergistaceae</taxon>
        <taxon>Aminomonas</taxon>
    </lineage>
</organism>
<dbReference type="GO" id="GO:0030170">
    <property type="term" value="F:pyridoxal phosphate binding"/>
    <property type="evidence" value="ECO:0007669"/>
    <property type="project" value="TreeGrafter"/>
</dbReference>
<dbReference type="Proteomes" id="UP000005096">
    <property type="component" value="Chromosome"/>
</dbReference>
<dbReference type="EC" id="2.6.1.50" evidence="4"/>
<dbReference type="Pfam" id="PF01041">
    <property type="entry name" value="DegT_DnrJ_EryC1"/>
    <property type="match status" value="1"/>
</dbReference>
<name>E3CZ58_9BACT</name>
<dbReference type="EMBL" id="CM001022">
    <property type="protein sequence ID" value="EFQ22831.1"/>
    <property type="molecule type" value="Genomic_DNA"/>
</dbReference>
<dbReference type="PANTHER" id="PTHR30244">
    <property type="entry name" value="TRANSAMINASE"/>
    <property type="match status" value="1"/>
</dbReference>
<proteinExistence type="inferred from homology"/>
<dbReference type="eggNOG" id="COG0399">
    <property type="taxonomic scope" value="Bacteria"/>
</dbReference>
<dbReference type="CDD" id="cd00616">
    <property type="entry name" value="AHBA_syn"/>
    <property type="match status" value="1"/>
</dbReference>
<dbReference type="SUPFAM" id="SSF53383">
    <property type="entry name" value="PLP-dependent transferases"/>
    <property type="match status" value="1"/>
</dbReference>
<dbReference type="PaxDb" id="584708-Apau_0397"/>
<protein>
    <submittedName>
        <fullName evidence="4">Glutamine--scyllo-inositol transaminase</fullName>
        <ecNumber evidence="4">2.6.1.50</ecNumber>
    </submittedName>
</protein>
<dbReference type="InterPro" id="IPR000653">
    <property type="entry name" value="DegT/StrS_aminotransferase"/>
</dbReference>
<comment type="similarity">
    <text evidence="3">Belongs to the DegT/DnrJ/EryC1 family.</text>
</comment>
<dbReference type="RefSeq" id="WP_006299980.1">
    <property type="nucleotide sequence ID" value="NZ_CM001022.1"/>
</dbReference>
<dbReference type="HOGENOM" id="CLU_033332_0_3_0"/>
<feature type="active site" description="Proton acceptor" evidence="1">
    <location>
        <position position="186"/>
    </location>
</feature>
<dbReference type="PIRSF" id="PIRSF000390">
    <property type="entry name" value="PLP_StrS"/>
    <property type="match status" value="1"/>
</dbReference>
<gene>
    <name evidence="4" type="ORF">Apau_0397</name>
</gene>
<dbReference type="STRING" id="584708.Apau_0397"/>
<dbReference type="Gene3D" id="3.90.1150.10">
    <property type="entry name" value="Aspartate Aminotransferase, domain 1"/>
    <property type="match status" value="1"/>
</dbReference>
<evidence type="ECO:0000256" key="1">
    <source>
        <dbReference type="PIRSR" id="PIRSR000390-1"/>
    </source>
</evidence>
<evidence type="ECO:0000256" key="3">
    <source>
        <dbReference type="RuleBase" id="RU004508"/>
    </source>
</evidence>
<dbReference type="InterPro" id="IPR015422">
    <property type="entry name" value="PyrdxlP-dep_Trfase_small"/>
</dbReference>
<evidence type="ECO:0000256" key="2">
    <source>
        <dbReference type="PIRSR" id="PIRSR000390-2"/>
    </source>
</evidence>
<reference evidence="4 5" key="1">
    <citation type="journal article" date="2010" name="Stand. Genomic Sci.">
        <title>Non-contiguous finished genome sequence of Aminomonas paucivorans type strain (GLU-3).</title>
        <authorList>
            <person name="Pitluck S."/>
            <person name="Yasawong M."/>
            <person name="Held B."/>
            <person name="Lapidus A."/>
            <person name="Nolan M."/>
            <person name="Copeland A."/>
            <person name="Lucas S."/>
            <person name="Del Rio T.G."/>
            <person name="Tice H."/>
            <person name="Cheng J.F."/>
            <person name="Chertkov O."/>
            <person name="Goodwin L."/>
            <person name="Tapia R."/>
            <person name="Han C."/>
            <person name="Liolios K."/>
            <person name="Ivanova N."/>
            <person name="Mavromatis K."/>
            <person name="Ovchinnikova G."/>
            <person name="Pati A."/>
            <person name="Chen A."/>
            <person name="Palaniappan K."/>
            <person name="Land M."/>
            <person name="Hauser L."/>
            <person name="Chang Y.J."/>
            <person name="Jeffries C.D."/>
            <person name="Pukall R."/>
            <person name="Spring S."/>
            <person name="Rohde M."/>
            <person name="Sikorski J."/>
            <person name="Goker M."/>
            <person name="Woyke T."/>
            <person name="Bristow J."/>
            <person name="Eisen J.A."/>
            <person name="Markowitz V."/>
            <person name="Hugenholtz P."/>
            <person name="Kyrpides N.C."/>
            <person name="Klenk H.P."/>
        </authorList>
    </citation>
    <scope>NUCLEOTIDE SEQUENCE [LARGE SCALE GENOMIC DNA]</scope>
    <source>
        <strain evidence="4 5">DSM 12260</strain>
    </source>
</reference>
<dbReference type="GO" id="GO:0047310">
    <property type="term" value="F:glutamine-scyllo-inositol transaminase activity"/>
    <property type="evidence" value="ECO:0007669"/>
    <property type="project" value="UniProtKB-EC"/>
</dbReference>
<keyword evidence="4" id="KW-0032">Aminotransferase</keyword>
<dbReference type="OrthoDB" id="9810913at2"/>
<keyword evidence="2 3" id="KW-0663">Pyridoxal phosphate</keyword>
<feature type="modified residue" description="N6-(pyridoxal phosphate)lysine" evidence="2">
    <location>
        <position position="186"/>
    </location>
</feature>
<evidence type="ECO:0000313" key="5">
    <source>
        <dbReference type="Proteomes" id="UP000005096"/>
    </source>
</evidence>
<dbReference type="Gene3D" id="3.40.640.10">
    <property type="entry name" value="Type I PLP-dependent aspartate aminotransferase-like (Major domain)"/>
    <property type="match status" value="1"/>
</dbReference>
<accession>E3CZ58</accession>
<sequence length="390" mass="42516">MSRSTFLPFSRPSLGEEEIREVTEVLRSGWITTGPRTAAFEKAFAARLGVPYALGVNSATAGLHLSLVALGVGPGDEVVTTPMTFAATVNAILFTGATPVLADIDPATLNLDPGAAERACTPRTKAIVPVHFAGLPVDLDAFRDLAKHTGAALVEDCAHALGASYKGEPVGQNPAPLGVFSFHPTKNITTGEGGMVVTGDEDLGERVSVLRQHGMSKGAWNRYAEAGTPQYEVIMLGFKDNMLDLQAAIGLHQLDKLDRFQGRREEIAARYDEAFRGQRGILPLGSPSYEHVHGRHLYCPLVDVDALGFDRDTFMARLKERNIGTALHYKAVHLHRYYRERFGWAREDFPQAARVSDRLVSLPLFPDMTDRDVEDVVEAVREVCAAPEAR</sequence>
<dbReference type="InterPro" id="IPR015421">
    <property type="entry name" value="PyrdxlP-dep_Trfase_major"/>
</dbReference>
<keyword evidence="5" id="KW-1185">Reference proteome</keyword>